<dbReference type="VEuPathDB" id="VectorBase:SCAU002633"/>
<dbReference type="AlphaFoldDB" id="A0A1I8NWI4"/>
<gene>
    <name evidence="1" type="primary">106096055</name>
</gene>
<dbReference type="InterPro" id="IPR031734">
    <property type="entry name" value="MBF2"/>
</dbReference>
<accession>A0A1I8NWI4</accession>
<dbReference type="KEGG" id="scac:106096055"/>
<sequence length="163" mass="18501">MAFVAVHSRKIVVVALFLAIAGFYIREVSSLDLSHGGIITVTNDTRYFVLHPDSSKEVFDKEHYAKGNIMFTSGQRIEGDRLILTYMDQTQYTRNEDVEVLLQYPAEGRKGYYISFVLIYADVSTTDCDAYFVDGGIGQTYCKILIACNKTSNFGYQIYLYGY</sequence>
<keyword evidence="2" id="KW-1185">Reference proteome</keyword>
<proteinExistence type="predicted"/>
<dbReference type="Proteomes" id="UP000095300">
    <property type="component" value="Unassembled WGS sequence"/>
</dbReference>
<dbReference type="Pfam" id="PF15868">
    <property type="entry name" value="MBF2"/>
    <property type="match status" value="1"/>
</dbReference>
<name>A0A1I8NWI4_STOCA</name>
<dbReference type="OrthoDB" id="7939642at2759"/>
<reference evidence="1" key="1">
    <citation type="submission" date="2020-05" db="UniProtKB">
        <authorList>
            <consortium name="EnsemblMetazoa"/>
        </authorList>
    </citation>
    <scope>IDENTIFICATION</scope>
    <source>
        <strain evidence="1">USDA</strain>
    </source>
</reference>
<protein>
    <submittedName>
        <fullName evidence="1">Uncharacterized protein</fullName>
    </submittedName>
</protein>
<evidence type="ECO:0000313" key="1">
    <source>
        <dbReference type="EnsemblMetazoa" id="SCAU002633-PA"/>
    </source>
</evidence>
<dbReference type="EnsemblMetazoa" id="SCAU002633-RA">
    <property type="protein sequence ID" value="SCAU002633-PA"/>
    <property type="gene ID" value="SCAU002633"/>
</dbReference>
<evidence type="ECO:0000313" key="2">
    <source>
        <dbReference type="Proteomes" id="UP000095300"/>
    </source>
</evidence>
<organism evidence="1 2">
    <name type="scientific">Stomoxys calcitrans</name>
    <name type="common">Stable fly</name>
    <name type="synonym">Conops calcitrans</name>
    <dbReference type="NCBI Taxonomy" id="35570"/>
    <lineage>
        <taxon>Eukaryota</taxon>
        <taxon>Metazoa</taxon>
        <taxon>Ecdysozoa</taxon>
        <taxon>Arthropoda</taxon>
        <taxon>Hexapoda</taxon>
        <taxon>Insecta</taxon>
        <taxon>Pterygota</taxon>
        <taxon>Neoptera</taxon>
        <taxon>Endopterygota</taxon>
        <taxon>Diptera</taxon>
        <taxon>Brachycera</taxon>
        <taxon>Muscomorpha</taxon>
        <taxon>Muscoidea</taxon>
        <taxon>Muscidae</taxon>
        <taxon>Stomoxys</taxon>
    </lineage>
</organism>